<evidence type="ECO:0000256" key="3">
    <source>
        <dbReference type="ARBA" id="ARBA00022737"/>
    </source>
</evidence>
<dbReference type="GO" id="GO:0007051">
    <property type="term" value="P:spindle organization"/>
    <property type="evidence" value="ECO:0007669"/>
    <property type="project" value="TreeGrafter"/>
</dbReference>
<keyword evidence="2" id="KW-0963">Cytoplasm</keyword>
<dbReference type="InterPro" id="IPR051185">
    <property type="entry name" value="ASPM"/>
</dbReference>
<dbReference type="Pfam" id="PF00307">
    <property type="entry name" value="CH"/>
    <property type="match status" value="1"/>
</dbReference>
<dbReference type="InterPro" id="IPR011989">
    <property type="entry name" value="ARM-like"/>
</dbReference>
<dbReference type="GO" id="GO:0000278">
    <property type="term" value="P:mitotic cell cycle"/>
    <property type="evidence" value="ECO:0007669"/>
    <property type="project" value="TreeGrafter"/>
</dbReference>
<dbReference type="SMART" id="SM00033">
    <property type="entry name" value="CH"/>
    <property type="match status" value="1"/>
</dbReference>
<proteinExistence type="predicted"/>
<accession>A0A453BE02</accession>
<protein>
    <recommendedName>
        <fullName evidence="6">Calponin-homology (CH) domain-containing protein</fullName>
    </recommendedName>
</protein>
<comment type="subcellular location">
    <subcellularLocation>
        <location evidence="1">Cytoplasm</location>
    </subcellularLocation>
</comment>
<dbReference type="Gene3D" id="1.25.10.10">
    <property type="entry name" value="Leucine-rich Repeat Variant"/>
    <property type="match status" value="1"/>
</dbReference>
<dbReference type="InterPro" id="IPR000048">
    <property type="entry name" value="IQ_motif_EF-hand-BS"/>
</dbReference>
<dbReference type="InterPro" id="IPR001715">
    <property type="entry name" value="CH_dom"/>
</dbReference>
<feature type="region of interest" description="Disordered" evidence="5">
    <location>
        <begin position="411"/>
        <end position="430"/>
    </location>
</feature>
<evidence type="ECO:0000256" key="1">
    <source>
        <dbReference type="ARBA" id="ARBA00004496"/>
    </source>
</evidence>
<dbReference type="GO" id="GO:0005516">
    <property type="term" value="F:calmodulin binding"/>
    <property type="evidence" value="ECO:0007669"/>
    <property type="project" value="UniProtKB-KW"/>
</dbReference>
<dbReference type="GO" id="GO:0005737">
    <property type="term" value="C:cytoplasm"/>
    <property type="evidence" value="ECO:0007669"/>
    <property type="project" value="UniProtKB-SubCell"/>
</dbReference>
<dbReference type="Proteomes" id="UP000015105">
    <property type="component" value="Chromosome 2D"/>
</dbReference>
<name>A0A453BE02_AEGTS</name>
<dbReference type="SUPFAM" id="SSF47576">
    <property type="entry name" value="Calponin-homology domain, CH-domain"/>
    <property type="match status" value="1"/>
</dbReference>
<dbReference type="PROSITE" id="PS50096">
    <property type="entry name" value="IQ"/>
    <property type="match status" value="2"/>
</dbReference>
<dbReference type="Pfam" id="PF00612">
    <property type="entry name" value="IQ"/>
    <property type="match status" value="2"/>
</dbReference>
<feature type="compositionally biased region" description="Polar residues" evidence="5">
    <location>
        <begin position="420"/>
        <end position="430"/>
    </location>
</feature>
<dbReference type="PROSITE" id="PS50021">
    <property type="entry name" value="CH"/>
    <property type="match status" value="1"/>
</dbReference>
<reference evidence="8" key="1">
    <citation type="journal article" date="2014" name="Science">
        <title>Ancient hybridizations among the ancestral genomes of bread wheat.</title>
        <authorList>
            <consortium name="International Wheat Genome Sequencing Consortium,"/>
            <person name="Marcussen T."/>
            <person name="Sandve S.R."/>
            <person name="Heier L."/>
            <person name="Spannagl M."/>
            <person name="Pfeifer M."/>
            <person name="Jakobsen K.S."/>
            <person name="Wulff B.B."/>
            <person name="Steuernagel B."/>
            <person name="Mayer K.F."/>
            <person name="Olsen O.A."/>
        </authorList>
    </citation>
    <scope>NUCLEOTIDE SEQUENCE [LARGE SCALE GENOMIC DNA]</scope>
    <source>
        <strain evidence="8">cv. AL8/78</strain>
    </source>
</reference>
<dbReference type="PANTHER" id="PTHR22706">
    <property type="entry name" value="ASSEMBLY FACTOR FOR SPINDLE MICROTUBULES"/>
    <property type="match status" value="1"/>
</dbReference>
<feature type="domain" description="Calponin-homology (CH)" evidence="6">
    <location>
        <begin position="108"/>
        <end position="230"/>
    </location>
</feature>
<dbReference type="Gene3D" id="1.20.5.190">
    <property type="match status" value="3"/>
</dbReference>
<dbReference type="Gene3D" id="1.10.418.10">
    <property type="entry name" value="Calponin-like domain"/>
    <property type="match status" value="1"/>
</dbReference>
<dbReference type="GO" id="GO:0000922">
    <property type="term" value="C:spindle pole"/>
    <property type="evidence" value="ECO:0007669"/>
    <property type="project" value="TreeGrafter"/>
</dbReference>
<evidence type="ECO:0000256" key="4">
    <source>
        <dbReference type="ARBA" id="ARBA00022860"/>
    </source>
</evidence>
<dbReference type="CDD" id="cd21223">
    <property type="entry name" value="CH_ASPM_rpt1"/>
    <property type="match status" value="1"/>
</dbReference>
<evidence type="ECO:0000313" key="7">
    <source>
        <dbReference type="EnsemblPlants" id="AET2Gv20472200.8"/>
    </source>
</evidence>
<reference evidence="7" key="5">
    <citation type="journal article" date="2021" name="G3 (Bethesda)">
        <title>Aegilops tauschii genome assembly Aet v5.0 features greater sequence contiguity and improved annotation.</title>
        <authorList>
            <person name="Wang L."/>
            <person name="Zhu T."/>
            <person name="Rodriguez J.C."/>
            <person name="Deal K.R."/>
            <person name="Dubcovsky J."/>
            <person name="McGuire P.E."/>
            <person name="Lux T."/>
            <person name="Spannagl M."/>
            <person name="Mayer K.F.X."/>
            <person name="Baldrich P."/>
            <person name="Meyers B.C."/>
            <person name="Huo N."/>
            <person name="Gu Y.Q."/>
            <person name="Zhou H."/>
            <person name="Devos K.M."/>
            <person name="Bennetzen J.L."/>
            <person name="Unver T."/>
            <person name="Budak H."/>
            <person name="Gulick P.J."/>
            <person name="Galiba G."/>
            <person name="Kalapos B."/>
            <person name="Nelson D.R."/>
            <person name="Li P."/>
            <person name="You F.M."/>
            <person name="Luo M.C."/>
            <person name="Dvorak J."/>
        </authorList>
    </citation>
    <scope>NUCLEOTIDE SEQUENCE [LARGE SCALE GENOMIC DNA]</scope>
    <source>
        <strain evidence="7">cv. AL8/78</strain>
    </source>
</reference>
<dbReference type="SUPFAM" id="SSF48371">
    <property type="entry name" value="ARM repeat"/>
    <property type="match status" value="1"/>
</dbReference>
<sequence>MFLLLQNIDERRLKMRANCPIVTDLRLKENATRVFLCYNPEWLRIGLHMVLGGDCLLQSGSWKREKEVSFLKLLLEKQLFGQNVAPTTFAHNKVVEGLHRTESLAEAMHGEGDLLMHLSTMGYKLNYQQPALSEYDFTIGNLFEDLHDGIILCRVVQLLLSDASIILKVIAPSDTHKKKLHNCTTAIQYIKQAGVPISDADGVTISAEDIANGDKELILSLLWNMFIHMQLPLLVNKTSLARELSRLNASAVEQPISVTKSHMALLYDWIQAVCAKYGLSVESSQIDRKALKYFINHYLNISIHRCPLKETFSDCRKELFSCHEQETSTVITSCPSSKLGEVLGDFLQDFPASGILANDVLFDEKGAIILIAFLCSHLTNDKRLEQLRNLISTRLDCQSLENRVSARLKSPGKNDVKYQSPRTDNTDDSCTSQEKAATIIQAQIRRIIAKNRYHELRKSISILQGAIRAWSSVIMIRKSCCLTAAFSTHVRAHGSYNRWLISILERHRFVRMRRSAIVIQQAVRIWIGERKRSENIEPFESHGFLETTASPKTDCIEMCDGEHETTPCKDLGTSIASAAPQCLDESNHIDTVTILQLHVKNSNYVTSPSPHRSIIKSGSVNSVSHHPCEIETASIASATKLACEDDVDSRSNISCGASFEHEQPVSAQLDFSLRKDIVAVQKIQFAYRRFVHNRSERISAATKIQSHWRGFTMRMCFTKQVEAIIVIQSVARHNLCSWAFRRYHNAALDIQRIARGCFARKRLLGSSLQTYTSLVSLDQSQHKKSHQSTELKIVLYSALRLQRWWRKVLLHQSIRLSAISIQSSSFVKAHHVRKASKQEIVDIRSRIQKASAQVDDDMRLINRLIAALSQITGCRSISSIRQTCTTLSIATELSEKCCATLVDAGAVDILLKQIPQLNRGIPDQEVLKQVLYTLRNIARFPNVRPVLANNPQLVNTIFQELLRLCFLILLLEL</sequence>
<dbReference type="SMART" id="SM00015">
    <property type="entry name" value="IQ"/>
    <property type="match status" value="4"/>
</dbReference>
<keyword evidence="4" id="KW-0112">Calmodulin-binding</keyword>
<dbReference type="Gramene" id="AET2Gv20472200.8">
    <property type="protein sequence ID" value="AET2Gv20472200.8"/>
    <property type="gene ID" value="AET2Gv20472200"/>
</dbReference>
<evidence type="ECO:0000256" key="5">
    <source>
        <dbReference type="SAM" id="MobiDB-lite"/>
    </source>
</evidence>
<keyword evidence="8" id="KW-1185">Reference proteome</keyword>
<dbReference type="PANTHER" id="PTHR22706:SF1">
    <property type="entry name" value="ASSEMBLY FACTOR FOR SPINDLE MICROTUBULES"/>
    <property type="match status" value="1"/>
</dbReference>
<dbReference type="AlphaFoldDB" id="A0A453BE02"/>
<reference evidence="8" key="2">
    <citation type="journal article" date="2017" name="Nat. Plants">
        <title>The Aegilops tauschii genome reveals multiple impacts of transposons.</title>
        <authorList>
            <person name="Zhao G."/>
            <person name="Zou C."/>
            <person name="Li K."/>
            <person name="Wang K."/>
            <person name="Li T."/>
            <person name="Gao L."/>
            <person name="Zhang X."/>
            <person name="Wang H."/>
            <person name="Yang Z."/>
            <person name="Liu X."/>
            <person name="Jiang W."/>
            <person name="Mao L."/>
            <person name="Kong X."/>
            <person name="Jiao Y."/>
            <person name="Jia J."/>
        </authorList>
    </citation>
    <scope>NUCLEOTIDE SEQUENCE [LARGE SCALE GENOMIC DNA]</scope>
    <source>
        <strain evidence="8">cv. AL8/78</strain>
    </source>
</reference>
<keyword evidence="3" id="KW-0677">Repeat</keyword>
<dbReference type="InterPro" id="IPR000225">
    <property type="entry name" value="Armadillo"/>
</dbReference>
<evidence type="ECO:0000256" key="2">
    <source>
        <dbReference type="ARBA" id="ARBA00022490"/>
    </source>
</evidence>
<organism evidence="7 8">
    <name type="scientific">Aegilops tauschii subsp. strangulata</name>
    <name type="common">Goatgrass</name>
    <dbReference type="NCBI Taxonomy" id="200361"/>
    <lineage>
        <taxon>Eukaryota</taxon>
        <taxon>Viridiplantae</taxon>
        <taxon>Streptophyta</taxon>
        <taxon>Embryophyta</taxon>
        <taxon>Tracheophyta</taxon>
        <taxon>Spermatophyta</taxon>
        <taxon>Magnoliopsida</taxon>
        <taxon>Liliopsida</taxon>
        <taxon>Poales</taxon>
        <taxon>Poaceae</taxon>
        <taxon>BOP clade</taxon>
        <taxon>Pooideae</taxon>
        <taxon>Triticodae</taxon>
        <taxon>Triticeae</taxon>
        <taxon>Triticinae</taxon>
        <taxon>Aegilops</taxon>
    </lineage>
</organism>
<evidence type="ECO:0000259" key="6">
    <source>
        <dbReference type="PROSITE" id="PS50021"/>
    </source>
</evidence>
<dbReference type="GO" id="GO:0051295">
    <property type="term" value="P:establishment of meiotic spindle localization"/>
    <property type="evidence" value="ECO:0007669"/>
    <property type="project" value="TreeGrafter"/>
</dbReference>
<reference evidence="7" key="3">
    <citation type="journal article" date="2017" name="Nature">
        <title>Genome sequence of the progenitor of the wheat D genome Aegilops tauschii.</title>
        <authorList>
            <person name="Luo M.C."/>
            <person name="Gu Y.Q."/>
            <person name="Puiu D."/>
            <person name="Wang H."/>
            <person name="Twardziok S.O."/>
            <person name="Deal K.R."/>
            <person name="Huo N."/>
            <person name="Zhu T."/>
            <person name="Wang L."/>
            <person name="Wang Y."/>
            <person name="McGuire P.E."/>
            <person name="Liu S."/>
            <person name="Long H."/>
            <person name="Ramasamy R.K."/>
            <person name="Rodriguez J.C."/>
            <person name="Van S.L."/>
            <person name="Yuan L."/>
            <person name="Wang Z."/>
            <person name="Xia Z."/>
            <person name="Xiao L."/>
            <person name="Anderson O.D."/>
            <person name="Ouyang S."/>
            <person name="Liang Y."/>
            <person name="Zimin A.V."/>
            <person name="Pertea G."/>
            <person name="Qi P."/>
            <person name="Bennetzen J.L."/>
            <person name="Dai X."/>
            <person name="Dawson M.W."/>
            <person name="Muller H.G."/>
            <person name="Kugler K."/>
            <person name="Rivarola-Duarte L."/>
            <person name="Spannagl M."/>
            <person name="Mayer K.F.X."/>
            <person name="Lu F.H."/>
            <person name="Bevan M.W."/>
            <person name="Leroy P."/>
            <person name="Li P."/>
            <person name="You F.M."/>
            <person name="Sun Q."/>
            <person name="Liu Z."/>
            <person name="Lyons E."/>
            <person name="Wicker T."/>
            <person name="Salzberg S.L."/>
            <person name="Devos K.M."/>
            <person name="Dvorak J."/>
        </authorList>
    </citation>
    <scope>NUCLEOTIDE SEQUENCE [LARGE SCALE GENOMIC DNA]</scope>
    <source>
        <strain evidence="7">cv. AL8/78</strain>
    </source>
</reference>
<dbReference type="EnsemblPlants" id="AET2Gv20472200.8">
    <property type="protein sequence ID" value="AET2Gv20472200.8"/>
    <property type="gene ID" value="AET2Gv20472200"/>
</dbReference>
<dbReference type="InterPro" id="IPR016024">
    <property type="entry name" value="ARM-type_fold"/>
</dbReference>
<dbReference type="InterPro" id="IPR036872">
    <property type="entry name" value="CH_dom_sf"/>
</dbReference>
<dbReference type="SMART" id="SM00185">
    <property type="entry name" value="ARM"/>
    <property type="match status" value="1"/>
</dbReference>
<evidence type="ECO:0000313" key="8">
    <source>
        <dbReference type="Proteomes" id="UP000015105"/>
    </source>
</evidence>
<reference evidence="7" key="4">
    <citation type="submission" date="2019-03" db="UniProtKB">
        <authorList>
            <consortium name="EnsemblPlants"/>
        </authorList>
    </citation>
    <scope>IDENTIFICATION</scope>
</reference>